<evidence type="ECO:0000313" key="3">
    <source>
        <dbReference type="EMBL" id="KAJ6854034.1"/>
    </source>
</evidence>
<evidence type="ECO:0000313" key="4">
    <source>
        <dbReference type="Proteomes" id="UP001140949"/>
    </source>
</evidence>
<dbReference type="AlphaFoldDB" id="A0AAX6INK4"/>
<evidence type="ECO:0000256" key="2">
    <source>
        <dbReference type="SAM" id="SignalP"/>
    </source>
</evidence>
<comment type="caution">
    <text evidence="3">The sequence shown here is derived from an EMBL/GenBank/DDBJ whole genome shotgun (WGS) entry which is preliminary data.</text>
</comment>
<protein>
    <submittedName>
        <fullName evidence="3">Uncharacterized protein</fullName>
    </submittedName>
</protein>
<accession>A0AAX6INK4</accession>
<evidence type="ECO:0000256" key="1">
    <source>
        <dbReference type="SAM" id="MobiDB-lite"/>
    </source>
</evidence>
<keyword evidence="4" id="KW-1185">Reference proteome</keyword>
<dbReference type="EMBL" id="JANAVB010000197">
    <property type="protein sequence ID" value="KAJ6854034.1"/>
    <property type="molecule type" value="Genomic_DNA"/>
</dbReference>
<name>A0AAX6INK4_IRIPA</name>
<dbReference type="Proteomes" id="UP001140949">
    <property type="component" value="Unassembled WGS sequence"/>
</dbReference>
<keyword evidence="2" id="KW-0732">Signal</keyword>
<organism evidence="3 4">
    <name type="scientific">Iris pallida</name>
    <name type="common">Sweet iris</name>
    <dbReference type="NCBI Taxonomy" id="29817"/>
    <lineage>
        <taxon>Eukaryota</taxon>
        <taxon>Viridiplantae</taxon>
        <taxon>Streptophyta</taxon>
        <taxon>Embryophyta</taxon>
        <taxon>Tracheophyta</taxon>
        <taxon>Spermatophyta</taxon>
        <taxon>Magnoliopsida</taxon>
        <taxon>Liliopsida</taxon>
        <taxon>Asparagales</taxon>
        <taxon>Iridaceae</taxon>
        <taxon>Iridoideae</taxon>
        <taxon>Irideae</taxon>
        <taxon>Iris</taxon>
    </lineage>
</organism>
<sequence>MASKSFSRVLFWLLVIAFYALQIGLVCGDHVKMRKLGDRGIRYGRYGHPPSPVRNQHLGFRRSRPGHPPSPPPCDRLHRCRNN</sequence>
<proteinExistence type="predicted"/>
<feature type="chain" id="PRO_5043489472" evidence="2">
    <location>
        <begin position="29"/>
        <end position="83"/>
    </location>
</feature>
<reference evidence="3" key="2">
    <citation type="submission" date="2023-04" db="EMBL/GenBank/DDBJ databases">
        <authorList>
            <person name="Bruccoleri R.E."/>
            <person name="Oakeley E.J."/>
            <person name="Faust A.-M."/>
            <person name="Dessus-Babus S."/>
            <person name="Altorfer M."/>
            <person name="Burckhardt D."/>
            <person name="Oertli M."/>
            <person name="Naumann U."/>
            <person name="Petersen F."/>
            <person name="Wong J."/>
        </authorList>
    </citation>
    <scope>NUCLEOTIDE SEQUENCE</scope>
    <source>
        <strain evidence="3">GSM-AAB239-AS_SAM_17_03QT</strain>
        <tissue evidence="3">Leaf</tissue>
    </source>
</reference>
<reference evidence="3" key="1">
    <citation type="journal article" date="2023" name="GigaByte">
        <title>Genome assembly of the bearded iris, Iris pallida Lam.</title>
        <authorList>
            <person name="Bruccoleri R.E."/>
            <person name="Oakeley E.J."/>
            <person name="Faust A.M.E."/>
            <person name="Altorfer M."/>
            <person name="Dessus-Babus S."/>
            <person name="Burckhardt D."/>
            <person name="Oertli M."/>
            <person name="Naumann U."/>
            <person name="Petersen F."/>
            <person name="Wong J."/>
        </authorList>
    </citation>
    <scope>NUCLEOTIDE SEQUENCE</scope>
    <source>
        <strain evidence="3">GSM-AAB239-AS_SAM_17_03QT</strain>
    </source>
</reference>
<feature type="signal peptide" evidence="2">
    <location>
        <begin position="1"/>
        <end position="28"/>
    </location>
</feature>
<feature type="region of interest" description="Disordered" evidence="1">
    <location>
        <begin position="44"/>
        <end position="83"/>
    </location>
</feature>
<gene>
    <name evidence="3" type="ORF">M6B38_100710</name>
</gene>